<reference evidence="1 2" key="1">
    <citation type="submission" date="2016-03" db="EMBL/GenBank/DDBJ databases">
        <title>Trachymyrmex septentrionalis WGS genome.</title>
        <authorList>
            <person name="Nygaard S."/>
            <person name="Hu H."/>
            <person name="Boomsma J."/>
            <person name="Zhang G."/>
        </authorList>
    </citation>
    <scope>NUCLEOTIDE SEQUENCE [LARGE SCALE GENOMIC DNA]</scope>
    <source>
        <strain evidence="1">Tsep2-gDNA-1</strain>
        <tissue evidence="1">Whole body</tissue>
    </source>
</reference>
<proteinExistence type="predicted"/>
<evidence type="ECO:0000313" key="1">
    <source>
        <dbReference type="EMBL" id="KYN40066.1"/>
    </source>
</evidence>
<protein>
    <submittedName>
        <fullName evidence="1">Uncharacterized protein</fullName>
    </submittedName>
</protein>
<evidence type="ECO:0000313" key="2">
    <source>
        <dbReference type="Proteomes" id="UP000078541"/>
    </source>
</evidence>
<keyword evidence="2" id="KW-1185">Reference proteome</keyword>
<dbReference type="Proteomes" id="UP000078541">
    <property type="component" value="Unassembled WGS sequence"/>
</dbReference>
<accession>A0A151JXT2</accession>
<sequence>MKRVPHVVFLCTHPKSPKTSQLAAAKYMKKSKSKNVDDLPERGSICKVDNPGLTLRQGQAKLKQKGLDISYKTIRTYLKTNNMNSTTLLLDLL</sequence>
<dbReference type="AlphaFoldDB" id="A0A151JXT2"/>
<gene>
    <name evidence="1" type="ORF">ALC56_05529</name>
</gene>
<organism evidence="1 2">
    <name type="scientific">Trachymyrmex septentrionalis</name>
    <dbReference type="NCBI Taxonomy" id="34720"/>
    <lineage>
        <taxon>Eukaryota</taxon>
        <taxon>Metazoa</taxon>
        <taxon>Ecdysozoa</taxon>
        <taxon>Arthropoda</taxon>
        <taxon>Hexapoda</taxon>
        <taxon>Insecta</taxon>
        <taxon>Pterygota</taxon>
        <taxon>Neoptera</taxon>
        <taxon>Endopterygota</taxon>
        <taxon>Hymenoptera</taxon>
        <taxon>Apocrita</taxon>
        <taxon>Aculeata</taxon>
        <taxon>Formicoidea</taxon>
        <taxon>Formicidae</taxon>
        <taxon>Myrmicinae</taxon>
        <taxon>Trachymyrmex</taxon>
    </lineage>
</organism>
<name>A0A151JXT2_9HYME</name>
<dbReference type="STRING" id="34720.A0A151JXT2"/>
<dbReference type="EMBL" id="KQ981537">
    <property type="protein sequence ID" value="KYN40066.1"/>
    <property type="molecule type" value="Genomic_DNA"/>
</dbReference>